<dbReference type="EMBL" id="AFZX01000014">
    <property type="protein sequence ID" value="EHL08727.1"/>
    <property type="molecule type" value="Genomic_DNA"/>
</dbReference>
<dbReference type="GO" id="GO:0046872">
    <property type="term" value="F:metal ion binding"/>
    <property type="evidence" value="ECO:0007669"/>
    <property type="project" value="InterPro"/>
</dbReference>
<dbReference type="InterPro" id="IPR011765">
    <property type="entry name" value="Pept_M16_N"/>
</dbReference>
<reference evidence="5 6" key="1">
    <citation type="submission" date="2011-08" db="EMBL/GenBank/DDBJ databases">
        <authorList>
            <person name="Weinstock G."/>
            <person name="Sodergren E."/>
            <person name="Clifton S."/>
            <person name="Fulton L."/>
            <person name="Fulton B."/>
            <person name="Courtney L."/>
            <person name="Fronick C."/>
            <person name="Harrison M."/>
            <person name="Strong C."/>
            <person name="Farmer C."/>
            <person name="Delahaunty K."/>
            <person name="Markovic C."/>
            <person name="Hall O."/>
            <person name="Minx P."/>
            <person name="Tomlinson C."/>
            <person name="Mitreva M."/>
            <person name="Hou S."/>
            <person name="Chen J."/>
            <person name="Wollam A."/>
            <person name="Pepin K.H."/>
            <person name="Johnson M."/>
            <person name="Bhonagiri V."/>
            <person name="Zhang X."/>
            <person name="Suruliraj S."/>
            <person name="Warren W."/>
            <person name="Chinwalla A."/>
            <person name="Mardis E.R."/>
            <person name="Wilson R.K."/>
        </authorList>
    </citation>
    <scope>NUCLEOTIDE SEQUENCE [LARGE SCALE GENOMIC DNA]</scope>
    <source>
        <strain evidence="5 6">DP7</strain>
    </source>
</reference>
<proteinExistence type="inferred from homology"/>
<evidence type="ECO:0000256" key="1">
    <source>
        <dbReference type="ARBA" id="ARBA00007261"/>
    </source>
</evidence>
<dbReference type="PATRIC" id="fig|537010.4.peg.539"/>
<organism evidence="5 6">
    <name type="scientific">Desulfitobacterium hafniense DP7</name>
    <dbReference type="NCBI Taxonomy" id="537010"/>
    <lineage>
        <taxon>Bacteria</taxon>
        <taxon>Bacillati</taxon>
        <taxon>Bacillota</taxon>
        <taxon>Clostridia</taxon>
        <taxon>Eubacteriales</taxon>
        <taxon>Desulfitobacteriaceae</taxon>
        <taxon>Desulfitobacterium</taxon>
    </lineage>
</organism>
<dbReference type="Pfam" id="PF05193">
    <property type="entry name" value="Peptidase_M16_C"/>
    <property type="match status" value="1"/>
</dbReference>
<dbReference type="PANTHER" id="PTHR11851:SF49">
    <property type="entry name" value="MITOCHONDRIAL-PROCESSING PEPTIDASE SUBUNIT ALPHA"/>
    <property type="match status" value="1"/>
</dbReference>
<dbReference type="Pfam" id="PF00675">
    <property type="entry name" value="Peptidase_M16"/>
    <property type="match status" value="1"/>
</dbReference>
<dbReference type="AlphaFoldDB" id="G9XI08"/>
<dbReference type="HOGENOM" id="CLU_009902_3_3_9"/>
<gene>
    <name evidence="5" type="ORF">HMPREF0322_00584</name>
</gene>
<dbReference type="Proteomes" id="UP000004416">
    <property type="component" value="Unassembled WGS sequence"/>
</dbReference>
<dbReference type="InterPro" id="IPR007863">
    <property type="entry name" value="Peptidase_M16_C"/>
</dbReference>
<dbReference type="InterPro" id="IPR001431">
    <property type="entry name" value="Pept_M16_Zn_BS"/>
</dbReference>
<accession>G9XI08</accession>
<dbReference type="GO" id="GO:0006508">
    <property type="term" value="P:proteolysis"/>
    <property type="evidence" value="ECO:0007669"/>
    <property type="project" value="InterPro"/>
</dbReference>
<dbReference type="PROSITE" id="PS00143">
    <property type="entry name" value="INSULINASE"/>
    <property type="match status" value="1"/>
</dbReference>
<evidence type="ECO:0000313" key="6">
    <source>
        <dbReference type="Proteomes" id="UP000004416"/>
    </source>
</evidence>
<comment type="similarity">
    <text evidence="1 2">Belongs to the peptidase M16 family.</text>
</comment>
<dbReference type="SUPFAM" id="SSF63411">
    <property type="entry name" value="LuxS/MPP-like metallohydrolase"/>
    <property type="match status" value="2"/>
</dbReference>
<protein>
    <submittedName>
        <fullName evidence="5">Peptidase, M16 family</fullName>
    </submittedName>
</protein>
<dbReference type="PANTHER" id="PTHR11851">
    <property type="entry name" value="METALLOPROTEASE"/>
    <property type="match status" value="1"/>
</dbReference>
<dbReference type="MEROPS" id="M16.A15"/>
<evidence type="ECO:0000313" key="5">
    <source>
        <dbReference type="EMBL" id="EHL08727.1"/>
    </source>
</evidence>
<evidence type="ECO:0000256" key="2">
    <source>
        <dbReference type="RuleBase" id="RU004447"/>
    </source>
</evidence>
<comment type="caution">
    <text evidence="5">The sequence shown here is derived from an EMBL/GenBank/DDBJ whole genome shotgun (WGS) entry which is preliminary data.</text>
</comment>
<evidence type="ECO:0000259" key="3">
    <source>
        <dbReference type="Pfam" id="PF00675"/>
    </source>
</evidence>
<dbReference type="FunFam" id="3.30.830.10:FF:000008">
    <property type="entry name" value="Mitochondrial-processing peptidase subunit beta"/>
    <property type="match status" value="1"/>
</dbReference>
<evidence type="ECO:0000259" key="4">
    <source>
        <dbReference type="Pfam" id="PF05193"/>
    </source>
</evidence>
<feature type="domain" description="Peptidase M16 C-terminal" evidence="4">
    <location>
        <begin position="169"/>
        <end position="341"/>
    </location>
</feature>
<dbReference type="InterPro" id="IPR011249">
    <property type="entry name" value="Metalloenz_LuxS/M16"/>
</dbReference>
<name>G9XI08_DESHA</name>
<dbReference type="InterPro" id="IPR050361">
    <property type="entry name" value="MPP/UQCRC_Complex"/>
</dbReference>
<dbReference type="Gene3D" id="3.30.830.10">
    <property type="entry name" value="Metalloenzyme, LuxS/M16 peptidase-like"/>
    <property type="match status" value="2"/>
</dbReference>
<feature type="domain" description="Peptidase M16 N-terminal" evidence="3">
    <location>
        <begin position="15"/>
        <end position="162"/>
    </location>
</feature>
<dbReference type="GO" id="GO:0004222">
    <property type="term" value="F:metalloendopeptidase activity"/>
    <property type="evidence" value="ECO:0007669"/>
    <property type="project" value="InterPro"/>
</dbReference>
<sequence length="427" mass="48528">MKGMYQKTVLPNGVRIITEEIDYVRSVAVGIWVGAGSRDEKEGYEGISHFIEHMFFKGTKNRTARDIAESLEAVGGQLNAFTTKEYTCYYAKVLDEDMDLAMDVLNDMFFESLFDENEIEKEKKVVIEEIKMYEDSPDELIHDLFSDHVWNDHPLGRPILGTEESVKGLSREKILTFMDHHYAPDNLVIAVAGKIKHDEVLKKLAPLYGEFKRGGRRILEETPKGQQVQEMILKDTEQMHLILGVPGLGQEDEDLYPMHILNNILGGGLSSRLFQEIREQRGMAYTVFSYHSTYVDTGLFAIYAGTTPSNSQEVVECVLAEILDIKKNGISQSELQRTKSQIKGGLYLGLESASSRMSRLGKTELTYNRVISPEEVVEKLERVTVEDTKRVINRLWKRDKISLLMLGPAGNEVDMDALFEKIGWDEE</sequence>